<reference evidence="2" key="1">
    <citation type="submission" date="2015-07" db="EMBL/GenBank/DDBJ databases">
        <title>Genome sequencing project for genomic taxonomy and phylogenomics of Bacillus-like bacteria.</title>
        <authorList>
            <person name="Liu B."/>
            <person name="Wang J."/>
            <person name="Zhu Y."/>
            <person name="Liu G."/>
            <person name="Chen Q."/>
            <person name="Chen Z."/>
            <person name="Lan J."/>
            <person name="Che J."/>
            <person name="Ge C."/>
            <person name="Shi H."/>
            <person name="Pan Z."/>
            <person name="Liu X."/>
        </authorList>
    </citation>
    <scope>NUCLEOTIDE SEQUENCE [LARGE SCALE GENOMIC DNA]</scope>
    <source>
        <strain evidence="2">FJAT-27997</strain>
    </source>
</reference>
<protein>
    <recommendedName>
        <fullName evidence="3">GTP-binding protein</fullName>
    </recommendedName>
</protein>
<dbReference type="InterPro" id="IPR051943">
    <property type="entry name" value="TRAFAC_Dynamin-like_GTPase"/>
</dbReference>
<dbReference type="PATRIC" id="fig|1679170.3.peg.412"/>
<dbReference type="PANTHER" id="PTHR43681:SF1">
    <property type="entry name" value="SARCALUMENIN"/>
    <property type="match status" value="1"/>
</dbReference>
<evidence type="ECO:0000313" key="1">
    <source>
        <dbReference type="EMBL" id="KMY48455.1"/>
    </source>
</evidence>
<organism evidence="1 2">
    <name type="scientific">Peribacillus loiseleuriae</name>
    <dbReference type="NCBI Taxonomy" id="1679170"/>
    <lineage>
        <taxon>Bacteria</taxon>
        <taxon>Bacillati</taxon>
        <taxon>Bacillota</taxon>
        <taxon>Bacilli</taxon>
        <taxon>Bacillales</taxon>
        <taxon>Bacillaceae</taxon>
        <taxon>Peribacillus</taxon>
    </lineage>
</organism>
<dbReference type="STRING" id="1679170.AC625_02110"/>
<keyword evidence="2" id="KW-1185">Reference proteome</keyword>
<gene>
    <name evidence="1" type="ORF">AC625_02110</name>
</gene>
<dbReference type="EMBL" id="LFZW01000001">
    <property type="protein sequence ID" value="KMY48455.1"/>
    <property type="molecule type" value="Genomic_DNA"/>
</dbReference>
<dbReference type="Gene3D" id="1.25.40.10">
    <property type="entry name" value="Tetratricopeptide repeat domain"/>
    <property type="match status" value="1"/>
</dbReference>
<dbReference type="Proteomes" id="UP000037146">
    <property type="component" value="Unassembled WGS sequence"/>
</dbReference>
<dbReference type="InterPro" id="IPR027417">
    <property type="entry name" value="P-loop_NTPase"/>
</dbReference>
<name>A0A0K9GP75_9BACI</name>
<dbReference type="RefSeq" id="WP_049679779.1">
    <property type="nucleotide sequence ID" value="NZ_LFZW01000001.1"/>
</dbReference>
<dbReference type="SUPFAM" id="SSF52540">
    <property type="entry name" value="P-loop containing nucleoside triphosphate hydrolases"/>
    <property type="match status" value="1"/>
</dbReference>
<comment type="caution">
    <text evidence="1">The sequence shown here is derived from an EMBL/GenBank/DDBJ whole genome shotgun (WGS) entry which is preliminary data.</text>
</comment>
<evidence type="ECO:0000313" key="2">
    <source>
        <dbReference type="Proteomes" id="UP000037146"/>
    </source>
</evidence>
<dbReference type="OrthoDB" id="2953146at2"/>
<accession>A0A0K9GP75</accession>
<sequence>MVSETLLIHKKFYETFVNDVQDGEPIQLLGEAYLEEQKKEIPELSTIRYAQGELYFHYKDFEAAIFKWENIGSELEPWARKNVADAYYELGMLSTAEELYKSIASENLVLRAEVALQLFTLYIEEERFDLASGTIKNVVSFHPDYPNVTELARSFFDSQKDWESAIELVVNESLRTGVLKWFDVLQSYVDLGYTRNLLPEYFAQVLELLSLTDQKRFEKLVTSLWQEYRKQEVYFEWLTSINAFFGMIEIDGTHSWHDLADTFKDTYLELVDGHYLVHELQPIVPELLSNWLKLADPSQVMFAAAAVLSWDGIFNGQMNPLVVGDAENRLAQIRVSEPSFQASSVLYEDVIQWSNKYDVDPGEKTKWLVEVLKDLETQHLLITGTEKSDKSSFVNSLLGAELSGEETPAYLIIRDSDEPNILEITDKERIPLLDLRDISQNSFIELNYPSPFLQDHSLTLIDTPPMDRHTVMSPEFLSISHAADSMVFVLDAVSPFTDYERDMMLQVKKRTPHLTIHFVMNRMDKISSENDAVRILDETAERIAADFPRANVFAYSSEYKSRKQMQDASEFVAASQTGLFIEQLRTDTLLYYIRQTLTTLLEKRVDMENERVESIAWNEEMVVKVNGAINQLMDMEKEKTKTISKNYRSIKEEVKSDLKKIIPELLRESSELVKEDSDFSQIHLTLNEEMNVRIQDYMNRRLLPRFYNSLQHWIMESKQDFSQCQYDLNEMAEGFNVLYRDNRMDLQCDFKVLDDWSRDADRMTSGVRIEHVNILLRHTPSQLLLKGAGKLFGSIGQNKAGMYTRYKKFLETMDYDDVAELIARNFLSQFELFEKSLDRDITMFFRGAKGNLHAAVEQSEYEIKENQTALDKMRERPEQYRDPITLFEVRLRQYEWMQKASR</sequence>
<dbReference type="SUPFAM" id="SSF48452">
    <property type="entry name" value="TPR-like"/>
    <property type="match status" value="1"/>
</dbReference>
<dbReference type="InterPro" id="IPR011990">
    <property type="entry name" value="TPR-like_helical_dom_sf"/>
</dbReference>
<evidence type="ECO:0008006" key="3">
    <source>
        <dbReference type="Google" id="ProtNLM"/>
    </source>
</evidence>
<proteinExistence type="predicted"/>
<dbReference type="PANTHER" id="PTHR43681">
    <property type="entry name" value="TRANSMEMBRANE GTPASE FZO"/>
    <property type="match status" value="1"/>
</dbReference>
<dbReference type="AlphaFoldDB" id="A0A0K9GP75"/>
<dbReference type="Gene3D" id="3.40.50.300">
    <property type="entry name" value="P-loop containing nucleotide triphosphate hydrolases"/>
    <property type="match status" value="1"/>
</dbReference>